<protein>
    <submittedName>
        <fullName evidence="1">Uncharacterized protein</fullName>
    </submittedName>
</protein>
<dbReference type="AlphaFoldDB" id="A0A6H1ZHR4"/>
<accession>A0A6H1ZHR4</accession>
<reference evidence="1" key="1">
    <citation type="submission" date="2020-03" db="EMBL/GenBank/DDBJ databases">
        <title>The deep terrestrial virosphere.</title>
        <authorList>
            <person name="Holmfeldt K."/>
            <person name="Nilsson E."/>
            <person name="Simone D."/>
            <person name="Lopez-Fernandez M."/>
            <person name="Wu X."/>
            <person name="de Brujin I."/>
            <person name="Lundin D."/>
            <person name="Andersson A."/>
            <person name="Bertilsson S."/>
            <person name="Dopson M."/>
        </authorList>
    </citation>
    <scope>NUCLEOTIDE SEQUENCE</scope>
    <source>
        <strain evidence="1">TM448A00583</strain>
    </source>
</reference>
<evidence type="ECO:0000313" key="1">
    <source>
        <dbReference type="EMBL" id="QJA46971.1"/>
    </source>
</evidence>
<sequence>MPPKNIEETQAETRGDVNSVVADLQRQIHDLQEQLIHGVPLKQAVRVTKHEARVMFYDGLPVVKFGKVYKKIIQNEEVLFIDITTRNIEGEEKIAAVNYLDVLNESPRILCTIQSMERDVTEKPQGSTAQQARVSVSKADPCGAVSGVRDFSRKDVELTETAESITATIKIEEGDLKGTELVLPAESLNP</sequence>
<organism evidence="1">
    <name type="scientific">viral metagenome</name>
    <dbReference type="NCBI Taxonomy" id="1070528"/>
    <lineage>
        <taxon>unclassified sequences</taxon>
        <taxon>metagenomes</taxon>
        <taxon>organismal metagenomes</taxon>
    </lineage>
</organism>
<gene>
    <name evidence="1" type="ORF">TM448A00583_0010</name>
</gene>
<name>A0A6H1ZHR4_9ZZZZ</name>
<proteinExistence type="predicted"/>
<dbReference type="EMBL" id="MT144027">
    <property type="protein sequence ID" value="QJA46971.1"/>
    <property type="molecule type" value="Genomic_DNA"/>
</dbReference>